<keyword evidence="6" id="KW-1185">Reference proteome</keyword>
<protein>
    <submittedName>
        <fullName evidence="2">Uncharacterized protein</fullName>
    </submittedName>
</protein>
<gene>
    <name evidence="2" type="ORF">GPM918_LOCUS3498</name>
    <name evidence="3" type="ORF">OVA965_LOCUS12317</name>
    <name evidence="4" type="ORF">SRO942_LOCUS3498</name>
    <name evidence="5" type="ORF">TMI583_LOCUS12321</name>
</gene>
<dbReference type="EMBL" id="CAJNOQ010000435">
    <property type="protein sequence ID" value="CAF0800711.1"/>
    <property type="molecule type" value="Genomic_DNA"/>
</dbReference>
<dbReference type="Proteomes" id="UP000682733">
    <property type="component" value="Unassembled WGS sequence"/>
</dbReference>
<dbReference type="Proteomes" id="UP000681722">
    <property type="component" value="Unassembled WGS sequence"/>
</dbReference>
<dbReference type="Proteomes" id="UP000677228">
    <property type="component" value="Unassembled WGS sequence"/>
</dbReference>
<evidence type="ECO:0000313" key="5">
    <source>
        <dbReference type="EMBL" id="CAF3728054.1"/>
    </source>
</evidence>
<evidence type="ECO:0000313" key="6">
    <source>
        <dbReference type="Proteomes" id="UP000663829"/>
    </source>
</evidence>
<accession>A0A813SWD5</accession>
<sequence>MQDQNRLEYELIHFGINYCQEIGDQHKKADNIRIAEMCYQDAQRLASAQVEYLKKKLEQQRTQERIPTQISEQNEPEVSDHPILNREKIGLSPSMDMLASRL</sequence>
<dbReference type="Proteomes" id="UP000663829">
    <property type="component" value="Unassembled WGS sequence"/>
</dbReference>
<dbReference type="AlphaFoldDB" id="A0A813SWD5"/>
<reference evidence="2" key="1">
    <citation type="submission" date="2021-02" db="EMBL/GenBank/DDBJ databases">
        <authorList>
            <person name="Nowell W R."/>
        </authorList>
    </citation>
    <scope>NUCLEOTIDE SEQUENCE</scope>
</reference>
<dbReference type="EMBL" id="CAJOBC010000435">
    <property type="protein sequence ID" value="CAF3585719.1"/>
    <property type="molecule type" value="Genomic_DNA"/>
</dbReference>
<organism evidence="2 6">
    <name type="scientific">Didymodactylos carnosus</name>
    <dbReference type="NCBI Taxonomy" id="1234261"/>
    <lineage>
        <taxon>Eukaryota</taxon>
        <taxon>Metazoa</taxon>
        <taxon>Spiralia</taxon>
        <taxon>Gnathifera</taxon>
        <taxon>Rotifera</taxon>
        <taxon>Eurotatoria</taxon>
        <taxon>Bdelloidea</taxon>
        <taxon>Philodinida</taxon>
        <taxon>Philodinidae</taxon>
        <taxon>Didymodactylos</taxon>
    </lineage>
</organism>
<evidence type="ECO:0000313" key="2">
    <source>
        <dbReference type="EMBL" id="CAF0800711.1"/>
    </source>
</evidence>
<comment type="caution">
    <text evidence="2">The sequence shown here is derived from an EMBL/GenBank/DDBJ whole genome shotgun (WGS) entry which is preliminary data.</text>
</comment>
<evidence type="ECO:0000256" key="1">
    <source>
        <dbReference type="SAM" id="MobiDB-lite"/>
    </source>
</evidence>
<feature type="region of interest" description="Disordered" evidence="1">
    <location>
        <begin position="61"/>
        <end position="80"/>
    </location>
</feature>
<dbReference type="EMBL" id="CAJNOK010004925">
    <property type="protein sequence ID" value="CAF0954548.1"/>
    <property type="molecule type" value="Genomic_DNA"/>
</dbReference>
<evidence type="ECO:0000313" key="3">
    <source>
        <dbReference type="EMBL" id="CAF0954548.1"/>
    </source>
</evidence>
<dbReference type="EMBL" id="CAJOBA010004932">
    <property type="protein sequence ID" value="CAF3728054.1"/>
    <property type="molecule type" value="Genomic_DNA"/>
</dbReference>
<name>A0A813SWD5_9BILA</name>
<evidence type="ECO:0000313" key="4">
    <source>
        <dbReference type="EMBL" id="CAF3585719.1"/>
    </source>
</evidence>
<proteinExistence type="predicted"/>